<dbReference type="InterPro" id="IPR055803">
    <property type="entry name" value="DUF7379"/>
</dbReference>
<evidence type="ECO:0000256" key="2">
    <source>
        <dbReference type="SAM" id="SignalP"/>
    </source>
</evidence>
<dbReference type="Pfam" id="PF24096">
    <property type="entry name" value="DUF7379"/>
    <property type="match status" value="1"/>
</dbReference>
<dbReference type="Gene3D" id="3.40.50.1820">
    <property type="entry name" value="alpha/beta hydrolase"/>
    <property type="match status" value="1"/>
</dbReference>
<dbReference type="PANTHER" id="PTHR37574">
    <property type="entry name" value="LIPASE B"/>
    <property type="match status" value="1"/>
</dbReference>
<dbReference type="PROSITE" id="PS51257">
    <property type="entry name" value="PROKAR_LIPOPROTEIN"/>
    <property type="match status" value="1"/>
</dbReference>
<gene>
    <name evidence="4" type="ORF">AZF00_01270</name>
</gene>
<proteinExistence type="predicted"/>
<reference evidence="4 5" key="1">
    <citation type="submission" date="2015-12" db="EMBL/GenBank/DDBJ databases">
        <authorList>
            <person name="Shamseldin A."/>
            <person name="Moawad H."/>
            <person name="Abd El-Rahim W.M."/>
            <person name="Sadowsky M.J."/>
        </authorList>
    </citation>
    <scope>NUCLEOTIDE SEQUENCE [LARGE SCALE GENOMIC DNA]</scope>
    <source>
        <strain evidence="4 5">SM2</strain>
    </source>
</reference>
<dbReference type="KEGG" id="zal:AZF00_01270"/>
<keyword evidence="2" id="KW-0732">Signal</keyword>
<evidence type="ECO:0000259" key="3">
    <source>
        <dbReference type="Pfam" id="PF24096"/>
    </source>
</evidence>
<feature type="chain" id="PRO_5007274923" description="DUF7379 domain-containing protein" evidence="2">
    <location>
        <begin position="21"/>
        <end position="351"/>
    </location>
</feature>
<name>A0A127M1A8_9GAMM</name>
<dbReference type="InterPro" id="IPR029058">
    <property type="entry name" value="AB_hydrolase_fold"/>
</dbReference>
<feature type="signal peptide" evidence="2">
    <location>
        <begin position="1"/>
        <end position="20"/>
    </location>
</feature>
<dbReference type="RefSeq" id="WP_062382633.1">
    <property type="nucleotide sequence ID" value="NZ_CP014544.1"/>
</dbReference>
<evidence type="ECO:0000313" key="5">
    <source>
        <dbReference type="Proteomes" id="UP000074119"/>
    </source>
</evidence>
<evidence type="ECO:0000256" key="1">
    <source>
        <dbReference type="SAM" id="MobiDB-lite"/>
    </source>
</evidence>
<dbReference type="STRING" id="1470434.AZF00_01270"/>
<dbReference type="PANTHER" id="PTHR37574:SF1">
    <property type="entry name" value="LIPASE B"/>
    <property type="match status" value="1"/>
</dbReference>
<dbReference type="AlphaFoldDB" id="A0A127M1A8"/>
<dbReference type="InterPro" id="IPR053228">
    <property type="entry name" value="Stereospecific_Lipase"/>
</dbReference>
<accession>A0A127M1A8</accession>
<dbReference type="SUPFAM" id="SSF53474">
    <property type="entry name" value="alpha/beta-Hydrolases"/>
    <property type="match status" value="1"/>
</dbReference>
<protein>
    <recommendedName>
        <fullName evidence="3">DUF7379 domain-containing protein</fullName>
    </recommendedName>
</protein>
<dbReference type="Proteomes" id="UP000074119">
    <property type="component" value="Chromosome"/>
</dbReference>
<feature type="region of interest" description="Disordered" evidence="1">
    <location>
        <begin position="328"/>
        <end position="351"/>
    </location>
</feature>
<dbReference type="EMBL" id="CP014544">
    <property type="protein sequence ID" value="AMO67014.1"/>
    <property type="molecule type" value="Genomic_DNA"/>
</dbReference>
<sequence>MTKTNFLQATAAVLSCAILAACGGSSTSSTRSSPPANGASNSDPALTTDIATLNAGLVCGELSHPATEVVLLVHGTFTHGEEQYNWSYKPLLEERGYDVCIVTYPDRGLNDLQTSVEYIVNAVRQIHADTGRKIDMIGHSQGGLHPRWAVTWWPSLRPMVDDIVSLAAPHHGTQMSPSVLTGALPLPLPAAAFQMAQDSAFITALNSGDETPGNIDYSNIYTMMDELVQPYEPEPTAALDFGMSNPRVSNTLIQDVCTGRIVDHITIGLSDRFTFELTLDALSNTGPANVERAGGAELCGLLPLPDQALSATLLEDFASVFGSEPAQGFPDAQLVSEEPPLRSYATKPIPR</sequence>
<organism evidence="4 5">
    <name type="scientific">Zhongshania aliphaticivorans</name>
    <dbReference type="NCBI Taxonomy" id="1470434"/>
    <lineage>
        <taxon>Bacteria</taxon>
        <taxon>Pseudomonadati</taxon>
        <taxon>Pseudomonadota</taxon>
        <taxon>Gammaproteobacteria</taxon>
        <taxon>Cellvibrionales</taxon>
        <taxon>Spongiibacteraceae</taxon>
        <taxon>Zhongshania</taxon>
    </lineage>
</organism>
<feature type="domain" description="DUF7379" evidence="3">
    <location>
        <begin position="70"/>
        <end position="176"/>
    </location>
</feature>
<evidence type="ECO:0000313" key="4">
    <source>
        <dbReference type="EMBL" id="AMO67014.1"/>
    </source>
</evidence>